<organism evidence="2 3">
    <name type="scientific">Parabacteroides segnis</name>
    <dbReference type="NCBI Taxonomy" id="2763058"/>
    <lineage>
        <taxon>Bacteria</taxon>
        <taxon>Pseudomonadati</taxon>
        <taxon>Bacteroidota</taxon>
        <taxon>Bacteroidia</taxon>
        <taxon>Bacteroidales</taxon>
        <taxon>Tannerellaceae</taxon>
        <taxon>Parabacteroides</taxon>
    </lineage>
</organism>
<dbReference type="PROSITE" id="PS51459">
    <property type="entry name" value="FIDO"/>
    <property type="match status" value="1"/>
</dbReference>
<dbReference type="Proteomes" id="UP000644010">
    <property type="component" value="Unassembled WGS sequence"/>
</dbReference>
<dbReference type="PANTHER" id="PTHR13504:SF38">
    <property type="entry name" value="FIDO DOMAIN-CONTAINING PROTEIN"/>
    <property type="match status" value="1"/>
</dbReference>
<dbReference type="InterPro" id="IPR040198">
    <property type="entry name" value="Fido_containing"/>
</dbReference>
<accession>A0ABR7E1W3</accession>
<evidence type="ECO:0000313" key="2">
    <source>
        <dbReference type="EMBL" id="MBC5643727.1"/>
    </source>
</evidence>
<feature type="domain" description="Fido" evidence="1">
    <location>
        <begin position="95"/>
        <end position="236"/>
    </location>
</feature>
<protein>
    <submittedName>
        <fullName evidence="2">Fic family protein</fullName>
    </submittedName>
</protein>
<name>A0ABR7E1W3_9BACT</name>
<keyword evidence="3" id="KW-1185">Reference proteome</keyword>
<comment type="caution">
    <text evidence="2">The sequence shown here is derived from an EMBL/GenBank/DDBJ whole genome shotgun (WGS) entry which is preliminary data.</text>
</comment>
<proteinExistence type="predicted"/>
<dbReference type="InterPro" id="IPR036597">
    <property type="entry name" value="Fido-like_dom_sf"/>
</dbReference>
<dbReference type="Pfam" id="PF02661">
    <property type="entry name" value="Fic"/>
    <property type="match status" value="1"/>
</dbReference>
<reference evidence="2 3" key="1">
    <citation type="submission" date="2020-08" db="EMBL/GenBank/DDBJ databases">
        <title>Genome public.</title>
        <authorList>
            <person name="Liu C."/>
            <person name="Sun Q."/>
        </authorList>
    </citation>
    <scope>NUCLEOTIDE SEQUENCE [LARGE SCALE GENOMIC DNA]</scope>
    <source>
        <strain evidence="2 3">BX2</strain>
    </source>
</reference>
<gene>
    <name evidence="2" type="ORF">H8S77_12600</name>
</gene>
<dbReference type="InterPro" id="IPR003812">
    <property type="entry name" value="Fido"/>
</dbReference>
<dbReference type="PANTHER" id="PTHR13504">
    <property type="entry name" value="FIDO DOMAIN-CONTAINING PROTEIN DDB_G0283145"/>
    <property type="match status" value="1"/>
</dbReference>
<dbReference type="EMBL" id="JACOOI010000012">
    <property type="protein sequence ID" value="MBC5643727.1"/>
    <property type="molecule type" value="Genomic_DNA"/>
</dbReference>
<evidence type="ECO:0000259" key="1">
    <source>
        <dbReference type="PROSITE" id="PS51459"/>
    </source>
</evidence>
<dbReference type="SUPFAM" id="SSF140931">
    <property type="entry name" value="Fic-like"/>
    <property type="match status" value="1"/>
</dbReference>
<dbReference type="RefSeq" id="WP_186959671.1">
    <property type="nucleotide sequence ID" value="NZ_JACOOI010000012.1"/>
</dbReference>
<sequence length="267" mass="31241">MYENEIKEYDQLVKEYKEQISDRFSKEDFITYNEILFSTHNCAIEGNSFSVDETRILKEKGLGMIPQGKPLVEAFEILDHFSAYEYMIKNLEGPLTEEYIKKLHFILTEHTLAYRHPGATPGEYTDVDMCAGDTIFGDHEELIQRVSHLLESTEKALEKGIHPMVVAGLFHGYFEYLHPFRDGNGRIGRLLANRILLQKELPLLIIRNDDRAEYINCLKCIRKENTHEYLIHFFFRTAMNRMSNEIAEKKNLTRNFSKGFLDEFLKA</sequence>
<evidence type="ECO:0000313" key="3">
    <source>
        <dbReference type="Proteomes" id="UP000644010"/>
    </source>
</evidence>
<dbReference type="Gene3D" id="1.10.3290.10">
    <property type="entry name" value="Fido-like domain"/>
    <property type="match status" value="1"/>
</dbReference>